<name>A0A0F4YKK6_RASE3</name>
<dbReference type="EMBL" id="LASV01000421">
    <property type="protein sequence ID" value="KKA18759.1"/>
    <property type="molecule type" value="Genomic_DNA"/>
</dbReference>
<feature type="signal peptide" evidence="1">
    <location>
        <begin position="1"/>
        <end position="20"/>
    </location>
</feature>
<dbReference type="RefSeq" id="XP_013325371.1">
    <property type="nucleotide sequence ID" value="XM_013469917.1"/>
</dbReference>
<dbReference type="GeneID" id="25319557"/>
<reference evidence="2 3" key="1">
    <citation type="submission" date="2015-04" db="EMBL/GenBank/DDBJ databases">
        <authorList>
            <person name="Heijne W.H."/>
            <person name="Fedorova N.D."/>
            <person name="Nierman W.C."/>
            <person name="Vollebregt A.W."/>
            <person name="Zhao Z."/>
            <person name="Wu L."/>
            <person name="Kumar M."/>
            <person name="Stam H."/>
            <person name="van den Berg M.A."/>
            <person name="Pel H.J."/>
        </authorList>
    </citation>
    <scope>NUCLEOTIDE SEQUENCE [LARGE SCALE GENOMIC DNA]</scope>
    <source>
        <strain evidence="2 3">CBS 393.64</strain>
    </source>
</reference>
<dbReference type="AlphaFoldDB" id="A0A0F4YKK6"/>
<proteinExistence type="predicted"/>
<evidence type="ECO:0000256" key="1">
    <source>
        <dbReference type="SAM" id="SignalP"/>
    </source>
</evidence>
<sequence>MQLTRSLTFILLGLATSVIASPIVINFPDPEPEPTTTSLAAEVHHPTPLADVVEDAVKKPLPPNFKGPRDAEFAGKCDIENKENNVHCFPYGEIF</sequence>
<comment type="caution">
    <text evidence="2">The sequence shown here is derived from an EMBL/GenBank/DDBJ whole genome shotgun (WGS) entry which is preliminary data.</text>
</comment>
<evidence type="ECO:0000313" key="2">
    <source>
        <dbReference type="EMBL" id="KKA18759.1"/>
    </source>
</evidence>
<accession>A0A0F4YKK6</accession>
<feature type="chain" id="PRO_5002481817" evidence="1">
    <location>
        <begin position="21"/>
        <end position="95"/>
    </location>
</feature>
<gene>
    <name evidence="2" type="ORF">T310_7281</name>
</gene>
<protein>
    <submittedName>
        <fullName evidence="2">Uncharacterized protein</fullName>
    </submittedName>
</protein>
<keyword evidence="3" id="KW-1185">Reference proteome</keyword>
<organism evidence="2 3">
    <name type="scientific">Rasamsonia emersonii (strain ATCC 16479 / CBS 393.64 / IMI 116815)</name>
    <dbReference type="NCBI Taxonomy" id="1408163"/>
    <lineage>
        <taxon>Eukaryota</taxon>
        <taxon>Fungi</taxon>
        <taxon>Dikarya</taxon>
        <taxon>Ascomycota</taxon>
        <taxon>Pezizomycotina</taxon>
        <taxon>Eurotiomycetes</taxon>
        <taxon>Eurotiomycetidae</taxon>
        <taxon>Eurotiales</taxon>
        <taxon>Trichocomaceae</taxon>
        <taxon>Rasamsonia</taxon>
    </lineage>
</organism>
<evidence type="ECO:0000313" key="3">
    <source>
        <dbReference type="Proteomes" id="UP000053958"/>
    </source>
</evidence>
<keyword evidence="1" id="KW-0732">Signal</keyword>
<dbReference type="Proteomes" id="UP000053958">
    <property type="component" value="Unassembled WGS sequence"/>
</dbReference>